<accession>A0A6A5AHN3</accession>
<comment type="caution">
    <text evidence="1">The sequence shown here is derived from an EMBL/GenBank/DDBJ whole genome shotgun (WGS) entry which is preliminary data.</text>
</comment>
<dbReference type="AlphaFoldDB" id="A0A6A5AHN3"/>
<sequence length="115" mass="12553">MDFAFNVSDGASDPVSQMLRKYKLPGDVNAVVLTVLKKYDDADESSVVHGRTGSGLISVAGHWVSLDAFGFTMCWALTSDMRRWASMSMTSPKRKMLTTKQADTTISANGNMIAR</sequence>
<dbReference type="EMBL" id="VJMI01003305">
    <property type="protein sequence ID" value="KAF0774682.1"/>
    <property type="molecule type" value="Genomic_DNA"/>
</dbReference>
<proteinExistence type="predicted"/>
<name>A0A6A5AHN3_APHAT</name>
<organism evidence="1 2">
    <name type="scientific">Aphanomyces astaci</name>
    <name type="common">Crayfish plague agent</name>
    <dbReference type="NCBI Taxonomy" id="112090"/>
    <lineage>
        <taxon>Eukaryota</taxon>
        <taxon>Sar</taxon>
        <taxon>Stramenopiles</taxon>
        <taxon>Oomycota</taxon>
        <taxon>Saprolegniomycetes</taxon>
        <taxon>Saprolegniales</taxon>
        <taxon>Verrucalvaceae</taxon>
        <taxon>Aphanomyces</taxon>
    </lineage>
</organism>
<gene>
    <name evidence="1" type="ORF">AaE_001616</name>
</gene>
<evidence type="ECO:0000313" key="2">
    <source>
        <dbReference type="Proteomes" id="UP000469452"/>
    </source>
</evidence>
<reference evidence="1 2" key="1">
    <citation type="submission" date="2019-06" db="EMBL/GenBank/DDBJ databases">
        <title>Genomics analysis of Aphanomyces spp. identifies a new class of oomycete effector associated with host adaptation.</title>
        <authorList>
            <person name="Gaulin E."/>
        </authorList>
    </citation>
    <scope>NUCLEOTIDE SEQUENCE [LARGE SCALE GENOMIC DNA]</scope>
    <source>
        <strain evidence="1 2">E</strain>
    </source>
</reference>
<evidence type="ECO:0000313" key="1">
    <source>
        <dbReference type="EMBL" id="KAF0774682.1"/>
    </source>
</evidence>
<dbReference type="Proteomes" id="UP000469452">
    <property type="component" value="Unassembled WGS sequence"/>
</dbReference>
<protein>
    <submittedName>
        <fullName evidence="1">Uncharacterized protein</fullName>
    </submittedName>
</protein>